<dbReference type="PANTHER" id="PTHR44520:SF2">
    <property type="entry name" value="RESPONSE REGULATOR RCP1"/>
    <property type="match status" value="1"/>
</dbReference>
<feature type="modified residue" description="4-aspartylphosphate" evidence="1">
    <location>
        <position position="66"/>
    </location>
</feature>
<dbReference type="PANTHER" id="PTHR44520">
    <property type="entry name" value="RESPONSE REGULATOR RCP1-RELATED"/>
    <property type="match status" value="1"/>
</dbReference>
<name>K1KX80_CECL9</name>
<keyword evidence="1" id="KW-0597">Phosphoprotein</keyword>
<organism evidence="3 4">
    <name type="scientific">Cecembia lonarensis (strain CCUG 58316 / KCTC 22772 / LW9)</name>
    <dbReference type="NCBI Taxonomy" id="1225176"/>
    <lineage>
        <taxon>Bacteria</taxon>
        <taxon>Pseudomonadati</taxon>
        <taxon>Bacteroidota</taxon>
        <taxon>Cytophagia</taxon>
        <taxon>Cytophagales</taxon>
        <taxon>Cyclobacteriaceae</taxon>
        <taxon>Cecembia</taxon>
    </lineage>
</organism>
<evidence type="ECO:0000313" key="4">
    <source>
        <dbReference type="Proteomes" id="UP000004478"/>
    </source>
</evidence>
<dbReference type="InterPro" id="IPR052893">
    <property type="entry name" value="TCS_response_regulator"/>
</dbReference>
<comment type="caution">
    <text evidence="3">The sequence shown here is derived from an EMBL/GenBank/DDBJ whole genome shotgun (WGS) entry which is preliminary data.</text>
</comment>
<sequence length="139" mass="16200">MLDIRFFPEEILLVDDDGILNLVHKTIIQRAGLPSSLQCFENGKAALDYIQHKQSGLFQKSLIFLDLYMPQCTGWEFLRVFKDLPPEIKSTFMVVVLSSSVRPQDWELVDSFEEVKLFIEKPLRKKDLEQAIDLFQAFF</sequence>
<dbReference type="InterPro" id="IPR011006">
    <property type="entry name" value="CheY-like_superfamily"/>
</dbReference>
<reference evidence="3 4" key="1">
    <citation type="journal article" date="2012" name="J. Bacteriol.">
        <title>Draft Genome Sequence of Cecembia lonarensis Strain LW9T, Isolated from Lonar Lake, a Haloalkaline Lake in India.</title>
        <authorList>
            <person name="Shivaji S."/>
            <person name="Ara S."/>
            <person name="Singh A."/>
            <person name="Pinnaka A.K."/>
        </authorList>
    </citation>
    <scope>NUCLEOTIDE SEQUENCE [LARGE SCALE GENOMIC DNA]</scope>
    <source>
        <strain evidence="3 4">LW9</strain>
    </source>
</reference>
<dbReference type="AlphaFoldDB" id="K1KX80"/>
<dbReference type="InterPro" id="IPR001789">
    <property type="entry name" value="Sig_transdc_resp-reg_receiver"/>
</dbReference>
<dbReference type="Pfam" id="PF00072">
    <property type="entry name" value="Response_reg"/>
    <property type="match status" value="1"/>
</dbReference>
<dbReference type="Proteomes" id="UP000004478">
    <property type="component" value="Unassembled WGS sequence"/>
</dbReference>
<dbReference type="OrthoDB" id="1524091at2"/>
<dbReference type="PROSITE" id="PS50110">
    <property type="entry name" value="RESPONSE_REGULATORY"/>
    <property type="match status" value="1"/>
</dbReference>
<accession>K1KX80</accession>
<dbReference type="SMART" id="SM00448">
    <property type="entry name" value="REC"/>
    <property type="match status" value="1"/>
</dbReference>
<evidence type="ECO:0000313" key="3">
    <source>
        <dbReference type="EMBL" id="EKB48700.1"/>
    </source>
</evidence>
<evidence type="ECO:0000259" key="2">
    <source>
        <dbReference type="PROSITE" id="PS50110"/>
    </source>
</evidence>
<dbReference type="Gene3D" id="3.40.50.2300">
    <property type="match status" value="1"/>
</dbReference>
<dbReference type="EMBL" id="AMGM01000044">
    <property type="protein sequence ID" value="EKB48700.1"/>
    <property type="molecule type" value="Genomic_DNA"/>
</dbReference>
<gene>
    <name evidence="3" type="ORF">B879_02659</name>
</gene>
<keyword evidence="4" id="KW-1185">Reference proteome</keyword>
<dbReference type="GO" id="GO:0000160">
    <property type="term" value="P:phosphorelay signal transduction system"/>
    <property type="evidence" value="ECO:0007669"/>
    <property type="project" value="InterPro"/>
</dbReference>
<protein>
    <submittedName>
        <fullName evidence="3">Response regulator of citrate/malate metabolism</fullName>
    </submittedName>
</protein>
<feature type="domain" description="Response regulatory" evidence="2">
    <location>
        <begin position="10"/>
        <end position="136"/>
    </location>
</feature>
<dbReference type="RefSeq" id="WP_009185682.1">
    <property type="nucleotide sequence ID" value="NZ_AMGM01000044.1"/>
</dbReference>
<dbReference type="SUPFAM" id="SSF52172">
    <property type="entry name" value="CheY-like"/>
    <property type="match status" value="1"/>
</dbReference>
<evidence type="ECO:0000256" key="1">
    <source>
        <dbReference type="PROSITE-ProRule" id="PRU00169"/>
    </source>
</evidence>
<proteinExistence type="predicted"/>